<protein>
    <submittedName>
        <fullName evidence="1">Uncharacterized protein</fullName>
    </submittedName>
</protein>
<keyword evidence="2" id="KW-1185">Reference proteome</keyword>
<dbReference type="EMBL" id="CM039172">
    <property type="protein sequence ID" value="KAH9786657.1"/>
    <property type="molecule type" value="Genomic_DNA"/>
</dbReference>
<evidence type="ECO:0000313" key="2">
    <source>
        <dbReference type="Proteomes" id="UP000829398"/>
    </source>
</evidence>
<reference evidence="2" key="1">
    <citation type="journal article" date="2023" name="Hortic. Res.">
        <title>A chromosome-level phased genome enabling allele-level studies in sweet orange: a case study on citrus Huanglongbing tolerance.</title>
        <authorList>
            <person name="Wu B."/>
            <person name="Yu Q."/>
            <person name="Deng Z."/>
            <person name="Duan Y."/>
            <person name="Luo F."/>
            <person name="Gmitter F. Jr."/>
        </authorList>
    </citation>
    <scope>NUCLEOTIDE SEQUENCE [LARGE SCALE GENOMIC DNA]</scope>
    <source>
        <strain evidence="2">cv. Valencia</strain>
    </source>
</reference>
<sequence length="94" mass="9966">MQGLQDAIAGTSLYVVSPNDDFDDVKKAAIEEMKSVTKAASEGISIGPVHKKDVVTASIMLDKKKEYAAILAFDVKVTSEAQELANKLGVKIAA</sequence>
<accession>A0ACB8MM44</accession>
<name>A0ACB8MM44_CITSI</name>
<organism evidence="1 2">
    <name type="scientific">Citrus sinensis</name>
    <name type="common">Sweet orange</name>
    <name type="synonym">Citrus aurantium var. sinensis</name>
    <dbReference type="NCBI Taxonomy" id="2711"/>
    <lineage>
        <taxon>Eukaryota</taxon>
        <taxon>Viridiplantae</taxon>
        <taxon>Streptophyta</taxon>
        <taxon>Embryophyta</taxon>
        <taxon>Tracheophyta</taxon>
        <taxon>Spermatophyta</taxon>
        <taxon>Magnoliopsida</taxon>
        <taxon>eudicotyledons</taxon>
        <taxon>Gunneridae</taxon>
        <taxon>Pentapetalae</taxon>
        <taxon>rosids</taxon>
        <taxon>malvids</taxon>
        <taxon>Sapindales</taxon>
        <taxon>Rutaceae</taxon>
        <taxon>Aurantioideae</taxon>
        <taxon>Citrus</taxon>
    </lineage>
</organism>
<gene>
    <name evidence="1" type="ORF">KPL71_010333</name>
</gene>
<dbReference type="Proteomes" id="UP000829398">
    <property type="component" value="Chromosome 3"/>
</dbReference>
<proteinExistence type="predicted"/>
<comment type="caution">
    <text evidence="1">The sequence shown here is derived from an EMBL/GenBank/DDBJ whole genome shotgun (WGS) entry which is preliminary data.</text>
</comment>
<evidence type="ECO:0000313" key="1">
    <source>
        <dbReference type="EMBL" id="KAH9786657.1"/>
    </source>
</evidence>